<protein>
    <submittedName>
        <fullName evidence="6">AraC-type DNA-binding protein</fullName>
    </submittedName>
</protein>
<dbReference type="InterPro" id="IPR018062">
    <property type="entry name" value="HTH_AraC-typ_CS"/>
</dbReference>
<dbReference type="InterPro" id="IPR009057">
    <property type="entry name" value="Homeodomain-like_sf"/>
</dbReference>
<feature type="domain" description="HTH araC/xylS-type" evidence="5">
    <location>
        <begin position="192"/>
        <end position="287"/>
    </location>
</feature>
<dbReference type="Gene3D" id="1.10.10.60">
    <property type="entry name" value="Homeodomain-like"/>
    <property type="match status" value="1"/>
</dbReference>
<dbReference type="GO" id="GO:0000976">
    <property type="term" value="F:transcription cis-regulatory region binding"/>
    <property type="evidence" value="ECO:0007669"/>
    <property type="project" value="TreeGrafter"/>
</dbReference>
<keyword evidence="3" id="KW-0804">Transcription</keyword>
<dbReference type="PANTHER" id="PTHR47894">
    <property type="entry name" value="HTH-TYPE TRANSCRIPTIONAL REGULATOR GADX"/>
    <property type="match status" value="1"/>
</dbReference>
<dbReference type="AlphaFoldDB" id="A0A1H7FJS9"/>
<dbReference type="PANTHER" id="PTHR47894:SF4">
    <property type="entry name" value="HTH-TYPE TRANSCRIPTIONAL REGULATOR GADX"/>
    <property type="match status" value="1"/>
</dbReference>
<keyword evidence="2 6" id="KW-0238">DNA-binding</keyword>
<dbReference type="STRING" id="416943.SAMN05445871_5998"/>
<dbReference type="PROSITE" id="PS01124">
    <property type="entry name" value="HTH_ARAC_FAMILY_2"/>
    <property type="match status" value="1"/>
</dbReference>
<dbReference type="SUPFAM" id="SSF46689">
    <property type="entry name" value="Homeodomain-like"/>
    <property type="match status" value="1"/>
</dbReference>
<dbReference type="InterPro" id="IPR018060">
    <property type="entry name" value="HTH_AraC"/>
</dbReference>
<dbReference type="OrthoDB" id="8584243at2"/>
<evidence type="ECO:0000259" key="5">
    <source>
        <dbReference type="PROSITE" id="PS01124"/>
    </source>
</evidence>
<accession>A0A1H7FJS9</accession>
<evidence type="ECO:0000313" key="6">
    <source>
        <dbReference type="EMBL" id="SEK23565.1"/>
    </source>
</evidence>
<evidence type="ECO:0000313" key="7">
    <source>
        <dbReference type="Proteomes" id="UP000199120"/>
    </source>
</evidence>
<evidence type="ECO:0000256" key="3">
    <source>
        <dbReference type="ARBA" id="ARBA00023163"/>
    </source>
</evidence>
<proteinExistence type="predicted"/>
<dbReference type="Pfam" id="PF12833">
    <property type="entry name" value="HTH_18"/>
    <property type="match status" value="1"/>
</dbReference>
<dbReference type="EMBL" id="FOAJ01000001">
    <property type="protein sequence ID" value="SEK23565.1"/>
    <property type="molecule type" value="Genomic_DNA"/>
</dbReference>
<dbReference type="SMART" id="SM00342">
    <property type="entry name" value="HTH_ARAC"/>
    <property type="match status" value="1"/>
</dbReference>
<dbReference type="GO" id="GO:0005829">
    <property type="term" value="C:cytosol"/>
    <property type="evidence" value="ECO:0007669"/>
    <property type="project" value="TreeGrafter"/>
</dbReference>
<organism evidence="6 7">
    <name type="scientific">Paraburkholderia caballeronis</name>
    <dbReference type="NCBI Taxonomy" id="416943"/>
    <lineage>
        <taxon>Bacteria</taxon>
        <taxon>Pseudomonadati</taxon>
        <taxon>Pseudomonadota</taxon>
        <taxon>Betaproteobacteria</taxon>
        <taxon>Burkholderiales</taxon>
        <taxon>Burkholderiaceae</taxon>
        <taxon>Paraburkholderia</taxon>
    </lineage>
</organism>
<evidence type="ECO:0000256" key="2">
    <source>
        <dbReference type="ARBA" id="ARBA00023125"/>
    </source>
</evidence>
<sequence>MAHLQSLHRGTTQPDAAGSALPSGAPLPRRALCGLAQPCLARPQQTRGFRFFEATLLLVVSGELTLDAGDGPLTTNSPLSLMVVDQHARADLTKLPGGQENRFRSIFLSLSPALVSAFYHAYPALASIPPLAKPALVPLDDDLSNTLRHCVESIEDPRLSDERLHHRLMDLLLALSERHCLLARPSQQGAAERLRVLFSEDPARPWTARDAGRELAMSESTLRRRLADERVGFEALLIDVRMHHAMMLMQTTRWPIPRIADACGYRSRARFTERFRERFGALPSDVR</sequence>
<dbReference type="Proteomes" id="UP000199120">
    <property type="component" value="Unassembled WGS sequence"/>
</dbReference>
<gene>
    <name evidence="6" type="ORF">SAMN05192542_101265</name>
</gene>
<name>A0A1H7FJS9_9BURK</name>
<evidence type="ECO:0000256" key="4">
    <source>
        <dbReference type="SAM" id="MobiDB-lite"/>
    </source>
</evidence>
<reference evidence="7" key="1">
    <citation type="submission" date="2016-10" db="EMBL/GenBank/DDBJ databases">
        <authorList>
            <person name="Varghese N."/>
            <person name="Submissions S."/>
        </authorList>
    </citation>
    <scope>NUCLEOTIDE SEQUENCE [LARGE SCALE GENOMIC DNA]</scope>
    <source>
        <strain evidence="7">LMG 26416</strain>
    </source>
</reference>
<dbReference type="RefSeq" id="WP_090552583.1">
    <property type="nucleotide sequence ID" value="NZ_FNSR01000003.1"/>
</dbReference>
<evidence type="ECO:0000256" key="1">
    <source>
        <dbReference type="ARBA" id="ARBA00023015"/>
    </source>
</evidence>
<keyword evidence="7" id="KW-1185">Reference proteome</keyword>
<keyword evidence="1" id="KW-0805">Transcription regulation</keyword>
<dbReference type="PROSITE" id="PS00041">
    <property type="entry name" value="HTH_ARAC_FAMILY_1"/>
    <property type="match status" value="1"/>
</dbReference>
<feature type="region of interest" description="Disordered" evidence="4">
    <location>
        <begin position="1"/>
        <end position="23"/>
    </location>
</feature>
<dbReference type="GO" id="GO:0003700">
    <property type="term" value="F:DNA-binding transcription factor activity"/>
    <property type="evidence" value="ECO:0007669"/>
    <property type="project" value="InterPro"/>
</dbReference>